<dbReference type="GO" id="GO:0005840">
    <property type="term" value="C:ribosome"/>
    <property type="evidence" value="ECO:0007669"/>
    <property type="project" value="UniProtKB-KW"/>
</dbReference>
<dbReference type="InterPro" id="IPR008991">
    <property type="entry name" value="Translation_prot_SH3-like_sf"/>
</dbReference>
<name>A0A6V8PKZ3_9ACTN</name>
<organism evidence="11 12">
    <name type="scientific">Candidatus Hakubella thermalkaliphila</name>
    <dbReference type="NCBI Taxonomy" id="2754717"/>
    <lineage>
        <taxon>Bacteria</taxon>
        <taxon>Bacillati</taxon>
        <taxon>Actinomycetota</taxon>
        <taxon>Actinomycetota incertae sedis</taxon>
        <taxon>Candidatus Hakubellales</taxon>
        <taxon>Candidatus Hakubellaceae</taxon>
        <taxon>Candidatus Hakubella</taxon>
    </lineage>
</organism>
<comment type="function">
    <text evidence="1 9">One of two assembly initiator proteins, it binds directly to the 5'-end of the 23S rRNA, where it nucleates assembly of the 50S subunit.</text>
</comment>
<evidence type="ECO:0000256" key="4">
    <source>
        <dbReference type="ARBA" id="ARBA00022884"/>
    </source>
</evidence>
<evidence type="ECO:0000313" key="11">
    <source>
        <dbReference type="EMBL" id="GFP32917.1"/>
    </source>
</evidence>
<keyword evidence="3 9" id="KW-0699">rRNA-binding</keyword>
<dbReference type="InterPro" id="IPR014722">
    <property type="entry name" value="Rib_uL2_dom2"/>
</dbReference>
<dbReference type="InterPro" id="IPR057264">
    <property type="entry name" value="Ribosomal_uL24_C"/>
</dbReference>
<dbReference type="EMBL" id="BLSA01000196">
    <property type="protein sequence ID" value="GFP32917.1"/>
    <property type="molecule type" value="Genomic_DNA"/>
</dbReference>
<comment type="similarity">
    <text evidence="2 9">Belongs to the universal ribosomal protein uL24 family.</text>
</comment>
<dbReference type="Pfam" id="PF00467">
    <property type="entry name" value="KOW"/>
    <property type="match status" value="1"/>
</dbReference>
<dbReference type="Pfam" id="PF17136">
    <property type="entry name" value="ribosomal_L24"/>
    <property type="match status" value="1"/>
</dbReference>
<protein>
    <recommendedName>
        <fullName evidence="7 9">Large ribosomal subunit protein uL24</fullName>
    </recommendedName>
</protein>
<comment type="subunit">
    <text evidence="9">Part of the 50S ribosomal subunit.</text>
</comment>
<evidence type="ECO:0000256" key="1">
    <source>
        <dbReference type="ARBA" id="ARBA00004072"/>
    </source>
</evidence>
<evidence type="ECO:0000256" key="3">
    <source>
        <dbReference type="ARBA" id="ARBA00022730"/>
    </source>
</evidence>
<dbReference type="GO" id="GO:0006412">
    <property type="term" value="P:translation"/>
    <property type="evidence" value="ECO:0007669"/>
    <property type="project" value="UniProtKB-UniRule"/>
</dbReference>
<dbReference type="AlphaFoldDB" id="A0A6V8PKZ3"/>
<comment type="function">
    <text evidence="8 9">One of the proteins that surrounds the polypeptide exit tunnel on the outside of the subunit.</text>
</comment>
<feature type="domain" description="KOW" evidence="10">
    <location>
        <begin position="7"/>
        <end position="34"/>
    </location>
</feature>
<keyword evidence="4 9" id="KW-0694">RNA-binding</keyword>
<reference evidence="11 12" key="1">
    <citation type="journal article" date="2020" name="Front. Microbiol.">
        <title>Single-cell genomics of novel Actinobacteria with the Wood-Ljungdahl pathway discovered in a serpentinizing system.</title>
        <authorList>
            <person name="Merino N."/>
            <person name="Kawai M."/>
            <person name="Boyd E.S."/>
            <person name="Colman D.R."/>
            <person name="McGlynn S.E."/>
            <person name="Nealson K.H."/>
            <person name="Kurokawa K."/>
            <person name="Hongoh Y."/>
        </authorList>
    </citation>
    <scope>NUCLEOTIDE SEQUENCE [LARGE SCALE GENOMIC DNA]</scope>
    <source>
        <strain evidence="11 12">S42</strain>
    </source>
</reference>
<dbReference type="SMART" id="SM00739">
    <property type="entry name" value="KOW"/>
    <property type="match status" value="1"/>
</dbReference>
<dbReference type="HAMAP" id="MF_01326_B">
    <property type="entry name" value="Ribosomal_uL24_B"/>
    <property type="match status" value="1"/>
</dbReference>
<dbReference type="InterPro" id="IPR005824">
    <property type="entry name" value="KOW"/>
</dbReference>
<evidence type="ECO:0000313" key="12">
    <source>
        <dbReference type="Proteomes" id="UP000568877"/>
    </source>
</evidence>
<dbReference type="GO" id="GO:0003735">
    <property type="term" value="F:structural constituent of ribosome"/>
    <property type="evidence" value="ECO:0007669"/>
    <property type="project" value="InterPro"/>
</dbReference>
<evidence type="ECO:0000256" key="9">
    <source>
        <dbReference type="HAMAP-Rule" id="MF_01326"/>
    </source>
</evidence>
<dbReference type="Gene3D" id="2.30.30.30">
    <property type="match status" value="1"/>
</dbReference>
<dbReference type="NCBIfam" id="TIGR01079">
    <property type="entry name" value="rplX_bact"/>
    <property type="match status" value="1"/>
</dbReference>
<proteinExistence type="inferred from homology"/>
<evidence type="ECO:0000256" key="6">
    <source>
        <dbReference type="ARBA" id="ARBA00023274"/>
    </source>
</evidence>
<evidence type="ECO:0000259" key="10">
    <source>
        <dbReference type="SMART" id="SM00739"/>
    </source>
</evidence>
<comment type="caution">
    <text evidence="11">The sequence shown here is derived from an EMBL/GenBank/DDBJ whole genome shotgun (WGS) entry which is preliminary data.</text>
</comment>
<dbReference type="GO" id="GO:1990904">
    <property type="term" value="C:ribonucleoprotein complex"/>
    <property type="evidence" value="ECO:0007669"/>
    <property type="project" value="UniProtKB-KW"/>
</dbReference>
<dbReference type="GO" id="GO:0019843">
    <property type="term" value="F:rRNA binding"/>
    <property type="evidence" value="ECO:0007669"/>
    <property type="project" value="UniProtKB-UniRule"/>
</dbReference>
<dbReference type="InterPro" id="IPR003256">
    <property type="entry name" value="Ribosomal_uL24"/>
</dbReference>
<evidence type="ECO:0000256" key="7">
    <source>
        <dbReference type="ARBA" id="ARBA00035206"/>
    </source>
</evidence>
<evidence type="ECO:0000256" key="5">
    <source>
        <dbReference type="ARBA" id="ARBA00022980"/>
    </source>
</evidence>
<dbReference type="FunFam" id="2.30.30.30:FF:000004">
    <property type="entry name" value="50S ribosomal protein L24"/>
    <property type="match status" value="1"/>
</dbReference>
<keyword evidence="6 9" id="KW-0687">Ribonucleoprotein</keyword>
<dbReference type="CDD" id="cd06089">
    <property type="entry name" value="KOW_RPL26"/>
    <property type="match status" value="1"/>
</dbReference>
<keyword evidence="5 9" id="KW-0689">Ribosomal protein</keyword>
<dbReference type="Proteomes" id="UP000568877">
    <property type="component" value="Unassembled WGS sequence"/>
</dbReference>
<dbReference type="PANTHER" id="PTHR12903">
    <property type="entry name" value="MITOCHONDRIAL RIBOSOMAL PROTEIN L24"/>
    <property type="match status" value="1"/>
</dbReference>
<evidence type="ECO:0000256" key="8">
    <source>
        <dbReference type="ARBA" id="ARBA00058688"/>
    </source>
</evidence>
<dbReference type="InterPro" id="IPR041988">
    <property type="entry name" value="Ribosomal_uL24_KOW"/>
</dbReference>
<dbReference type="SUPFAM" id="SSF50104">
    <property type="entry name" value="Translation proteins SH3-like domain"/>
    <property type="match status" value="1"/>
</dbReference>
<evidence type="ECO:0000256" key="2">
    <source>
        <dbReference type="ARBA" id="ARBA00010618"/>
    </source>
</evidence>
<accession>A0A6V8PKZ3</accession>
<gene>
    <name evidence="9" type="primary">rplX</name>
    <name evidence="11" type="ORF">HKBW3S42_01226</name>
</gene>
<sequence>MSRSKIKLKKGDKVKILTGKDSGKEGKILRVLPQKERIVVERINVLKRHMKQRKQTQPGGIIEKEGPIHLSNVMLVCPSCNKVTRIGRQVLESGDKVRVCKKCGQKYLEGKF</sequence>